<evidence type="ECO:0000313" key="7">
    <source>
        <dbReference type="EMBL" id="KAA5549121.1"/>
    </source>
</evidence>
<dbReference type="SUPFAM" id="SSF103473">
    <property type="entry name" value="MFS general substrate transporter"/>
    <property type="match status" value="1"/>
</dbReference>
<feature type="transmembrane region" description="Helical" evidence="5">
    <location>
        <begin position="312"/>
        <end position="337"/>
    </location>
</feature>
<dbReference type="PROSITE" id="PS50850">
    <property type="entry name" value="MFS"/>
    <property type="match status" value="1"/>
</dbReference>
<dbReference type="GO" id="GO:0046943">
    <property type="term" value="F:carboxylic acid transmembrane transporter activity"/>
    <property type="evidence" value="ECO:0007669"/>
    <property type="project" value="TreeGrafter"/>
</dbReference>
<dbReference type="InterPro" id="IPR020846">
    <property type="entry name" value="MFS_dom"/>
</dbReference>
<proteinExistence type="predicted"/>
<feature type="transmembrane region" description="Helical" evidence="5">
    <location>
        <begin position="55"/>
        <end position="75"/>
    </location>
</feature>
<accession>A0A5M6DNK2</accession>
<evidence type="ECO:0000256" key="4">
    <source>
        <dbReference type="ARBA" id="ARBA00023136"/>
    </source>
</evidence>
<keyword evidence="4 5" id="KW-0472">Membrane</keyword>
<feature type="transmembrane region" description="Helical" evidence="5">
    <location>
        <begin position="349"/>
        <end position="367"/>
    </location>
</feature>
<feature type="domain" description="Major facilitator superfamily (MFS) profile" evidence="6">
    <location>
        <begin position="14"/>
        <end position="399"/>
    </location>
</feature>
<feature type="transmembrane region" description="Helical" evidence="5">
    <location>
        <begin position="258"/>
        <end position="276"/>
    </location>
</feature>
<evidence type="ECO:0000256" key="5">
    <source>
        <dbReference type="SAM" id="Phobius"/>
    </source>
</evidence>
<organism evidence="7 8">
    <name type="scientific">Adhaeribacter rhizoryzae</name>
    <dbReference type="NCBI Taxonomy" id="2607907"/>
    <lineage>
        <taxon>Bacteria</taxon>
        <taxon>Pseudomonadati</taxon>
        <taxon>Bacteroidota</taxon>
        <taxon>Cytophagia</taxon>
        <taxon>Cytophagales</taxon>
        <taxon>Hymenobacteraceae</taxon>
        <taxon>Adhaeribacter</taxon>
    </lineage>
</organism>
<dbReference type="Proteomes" id="UP000323426">
    <property type="component" value="Unassembled WGS sequence"/>
</dbReference>
<feature type="transmembrane region" description="Helical" evidence="5">
    <location>
        <begin position="12"/>
        <end position="35"/>
    </location>
</feature>
<feature type="transmembrane region" description="Helical" evidence="5">
    <location>
        <begin position="143"/>
        <end position="164"/>
    </location>
</feature>
<dbReference type="RefSeq" id="WP_150086116.1">
    <property type="nucleotide sequence ID" value="NZ_VWSF01000001.1"/>
</dbReference>
<feature type="transmembrane region" description="Helical" evidence="5">
    <location>
        <begin position="373"/>
        <end position="393"/>
    </location>
</feature>
<dbReference type="PANTHER" id="PTHR23508">
    <property type="entry name" value="CARBOXYLIC ACID TRANSPORTER PROTEIN HOMOLOG"/>
    <property type="match status" value="1"/>
</dbReference>
<feature type="transmembrane region" description="Helical" evidence="5">
    <location>
        <begin position="288"/>
        <end position="306"/>
    </location>
</feature>
<dbReference type="InterPro" id="IPR036259">
    <property type="entry name" value="MFS_trans_sf"/>
</dbReference>
<dbReference type="Pfam" id="PF07690">
    <property type="entry name" value="MFS_1"/>
    <property type="match status" value="1"/>
</dbReference>
<dbReference type="AlphaFoldDB" id="A0A5M6DNK2"/>
<feature type="transmembrane region" description="Helical" evidence="5">
    <location>
        <begin position="82"/>
        <end position="103"/>
    </location>
</feature>
<dbReference type="InterPro" id="IPR011701">
    <property type="entry name" value="MFS"/>
</dbReference>
<keyword evidence="3 5" id="KW-1133">Transmembrane helix</keyword>
<evidence type="ECO:0000313" key="8">
    <source>
        <dbReference type="Proteomes" id="UP000323426"/>
    </source>
</evidence>
<gene>
    <name evidence="7" type="ORF">F0145_00545</name>
</gene>
<feature type="transmembrane region" description="Helical" evidence="5">
    <location>
        <begin position="216"/>
        <end position="238"/>
    </location>
</feature>
<comment type="subcellular location">
    <subcellularLocation>
        <location evidence="1">Membrane</location>
        <topology evidence="1">Multi-pass membrane protein</topology>
    </subcellularLocation>
</comment>
<keyword evidence="2 5" id="KW-0812">Transmembrane</keyword>
<evidence type="ECO:0000256" key="1">
    <source>
        <dbReference type="ARBA" id="ARBA00004141"/>
    </source>
</evidence>
<feature type="transmembrane region" description="Helical" evidence="5">
    <location>
        <begin position="109"/>
        <end position="131"/>
    </location>
</feature>
<evidence type="ECO:0000256" key="3">
    <source>
        <dbReference type="ARBA" id="ARBA00022989"/>
    </source>
</evidence>
<dbReference type="Gene3D" id="1.20.1250.20">
    <property type="entry name" value="MFS general substrate transporter like domains"/>
    <property type="match status" value="2"/>
</dbReference>
<sequence>MTANAPLRHLLKIPVIVAALGYMVDMYDLFLFNIVRVPSLRDLGLTQEELFTKGAFILNVQMAGMLLGGILWGVLGDKRGRLSVLFGSILLYSLANIANGFVATFDQYLFLRFIAGIGLAGELGAGITLVAEILPKEIRGYGTTLVATVGVLGAILAYFVADIFSWRTSYFVGGGLGLVLLLMRVSVFESGIFLHLKNKHVKRGNFLMLFSSWARFSKYMSSILVGMPIWFVSGVLIFFSPEFGQALGVTEPVVAGKAVMLAFAGQVLGDIISGYLSQVFQSRKKGMLVFMLGSYAMMLVYLLTTTQSLTTFYIICACLGFFNGFWTLFVTIAAELFGTNLRATVATTVPNFVRASVIPISTLFLLAKGEWGITNGAIAVGTLVMAISLLALWRLEETFTKDLNYAEEDAPALDLAVPEVSSPRALTKK</sequence>
<reference evidence="7 8" key="1">
    <citation type="submission" date="2019-09" db="EMBL/GenBank/DDBJ databases">
        <title>Genome sequence and assembly of Adhaeribacter sp.</title>
        <authorList>
            <person name="Chhetri G."/>
        </authorList>
    </citation>
    <scope>NUCLEOTIDE SEQUENCE [LARGE SCALE GENOMIC DNA]</scope>
    <source>
        <strain evidence="7 8">DK36</strain>
    </source>
</reference>
<dbReference type="GO" id="GO:0005886">
    <property type="term" value="C:plasma membrane"/>
    <property type="evidence" value="ECO:0007669"/>
    <property type="project" value="TreeGrafter"/>
</dbReference>
<evidence type="ECO:0000256" key="2">
    <source>
        <dbReference type="ARBA" id="ARBA00022692"/>
    </source>
</evidence>
<evidence type="ECO:0000259" key="6">
    <source>
        <dbReference type="PROSITE" id="PS50850"/>
    </source>
</evidence>
<dbReference type="PANTHER" id="PTHR23508:SF10">
    <property type="entry name" value="CARBOXYLIC ACID TRANSPORTER PROTEIN HOMOLOG"/>
    <property type="match status" value="1"/>
</dbReference>
<dbReference type="EMBL" id="VWSF01000001">
    <property type="protein sequence ID" value="KAA5549121.1"/>
    <property type="molecule type" value="Genomic_DNA"/>
</dbReference>
<keyword evidence="8" id="KW-1185">Reference proteome</keyword>
<name>A0A5M6DNK2_9BACT</name>
<protein>
    <submittedName>
        <fullName evidence="7">MFS transporter</fullName>
    </submittedName>
</protein>
<feature type="transmembrane region" description="Helical" evidence="5">
    <location>
        <begin position="170"/>
        <end position="196"/>
    </location>
</feature>
<comment type="caution">
    <text evidence="7">The sequence shown here is derived from an EMBL/GenBank/DDBJ whole genome shotgun (WGS) entry which is preliminary data.</text>
</comment>